<dbReference type="SUPFAM" id="SSF48452">
    <property type="entry name" value="TPR-like"/>
    <property type="match status" value="1"/>
</dbReference>
<dbReference type="Pfam" id="PF04575">
    <property type="entry name" value="SlipAM"/>
    <property type="match status" value="1"/>
</dbReference>
<proteinExistence type="predicted"/>
<dbReference type="InterPro" id="IPR011990">
    <property type="entry name" value="TPR-like_helical_dom_sf"/>
</dbReference>
<gene>
    <name evidence="3" type="ORF">C1707_09455</name>
</gene>
<evidence type="ECO:0000256" key="1">
    <source>
        <dbReference type="SAM" id="MobiDB-lite"/>
    </source>
</evidence>
<evidence type="ECO:0000313" key="3">
    <source>
        <dbReference type="EMBL" id="AYV46469.1"/>
    </source>
</evidence>
<evidence type="ECO:0000313" key="4">
    <source>
        <dbReference type="Proteomes" id="UP000281192"/>
    </source>
</evidence>
<dbReference type="InterPro" id="IPR007655">
    <property type="entry name" value="Slam_C"/>
</dbReference>
<feature type="domain" description="Surface lipoprotein assembly modifier C-terminal" evidence="2">
    <location>
        <begin position="138"/>
        <end position="415"/>
    </location>
</feature>
<sequence>MPWTVPDQPPAALSAPSPEQVGAEVGEAMKRGDWRRADLLLSSLPPETAAAPEVQFVRAFLARRMGRRDRAIEIYQRLLEGQGAPLRVRLELADTFVEANDDRSAEHNYRLALASDEAEAVREGVEARLREIAERRRWRYSVNLAISPDSNVNTATDARQLEIFGLPFELSDEARRTSGVGLSLAASAERSVPLKGRTRLMVGGYGRFVDNDQRAFDDGALGLRAGPQFWLGQARAGVEASVERRWFGGQALSRTAGLSGDLQWGWGRVQRHAALSAQRLTYDRIEGRDAWIYAAGWDRTHYLSANRFWRLGVNGARGEAQVASESFWLGRVSTGVYQTLPAGLAAFVEPSVERRTYDARSLLSPSPRRDTEYALAVRLIKRDWRYRGFSPYVGAQASRNDSNLDINAYSRLRLDFGATRTF</sequence>
<keyword evidence="4" id="KW-1185">Reference proteome</keyword>
<reference evidence="3 4" key="1">
    <citation type="submission" date="2018-01" db="EMBL/GenBank/DDBJ databases">
        <title>Complete genome sequence of Caulobacter flavus RHGG3.</title>
        <authorList>
            <person name="Yang E."/>
        </authorList>
    </citation>
    <scope>NUCLEOTIDE SEQUENCE [LARGE SCALE GENOMIC DNA]</scope>
    <source>
        <strain evidence="3 4">RHGG3</strain>
    </source>
</reference>
<name>A0ABN5QHF5_9CAUL</name>
<dbReference type="EMBL" id="CP026100">
    <property type="protein sequence ID" value="AYV46469.1"/>
    <property type="molecule type" value="Genomic_DNA"/>
</dbReference>
<organism evidence="3 4">
    <name type="scientific">Caulobacter flavus</name>
    <dbReference type="NCBI Taxonomy" id="1679497"/>
    <lineage>
        <taxon>Bacteria</taxon>
        <taxon>Pseudomonadati</taxon>
        <taxon>Pseudomonadota</taxon>
        <taxon>Alphaproteobacteria</taxon>
        <taxon>Caulobacterales</taxon>
        <taxon>Caulobacteraceae</taxon>
        <taxon>Caulobacter</taxon>
    </lineage>
</organism>
<feature type="region of interest" description="Disordered" evidence="1">
    <location>
        <begin position="1"/>
        <end position="21"/>
    </location>
</feature>
<evidence type="ECO:0000259" key="2">
    <source>
        <dbReference type="Pfam" id="PF04575"/>
    </source>
</evidence>
<protein>
    <recommendedName>
        <fullName evidence="2">Surface lipoprotein assembly modifier C-terminal domain-containing protein</fullName>
    </recommendedName>
</protein>
<accession>A0ABN5QHF5</accession>
<dbReference type="Proteomes" id="UP000281192">
    <property type="component" value="Chromosome"/>
</dbReference>
<dbReference type="Gene3D" id="1.25.40.10">
    <property type="entry name" value="Tetratricopeptide repeat domain"/>
    <property type="match status" value="1"/>
</dbReference>